<dbReference type="AlphaFoldDB" id="A0A6C0C769"/>
<sequence>MQKIVHSIHIDVAILPENTHKIRYHMLTGYDNNMLVRSKLSN</sequence>
<dbReference type="EMBL" id="MN739356">
    <property type="protein sequence ID" value="QHT00566.1"/>
    <property type="molecule type" value="Genomic_DNA"/>
</dbReference>
<organism evidence="1">
    <name type="scientific">viral metagenome</name>
    <dbReference type="NCBI Taxonomy" id="1070528"/>
    <lineage>
        <taxon>unclassified sequences</taxon>
        <taxon>metagenomes</taxon>
        <taxon>organismal metagenomes</taxon>
    </lineage>
</organism>
<protein>
    <submittedName>
        <fullName evidence="1">Uncharacterized protein</fullName>
    </submittedName>
</protein>
<accession>A0A6C0C769</accession>
<proteinExistence type="predicted"/>
<reference evidence="1" key="1">
    <citation type="journal article" date="2020" name="Nature">
        <title>Giant virus diversity and host interactions through global metagenomics.</title>
        <authorList>
            <person name="Schulz F."/>
            <person name="Roux S."/>
            <person name="Paez-Espino D."/>
            <person name="Jungbluth S."/>
            <person name="Walsh D.A."/>
            <person name="Denef V.J."/>
            <person name="McMahon K.D."/>
            <person name="Konstantinidis K.T."/>
            <person name="Eloe-Fadrosh E.A."/>
            <person name="Kyrpides N.C."/>
            <person name="Woyke T."/>
        </authorList>
    </citation>
    <scope>NUCLEOTIDE SEQUENCE</scope>
    <source>
        <strain evidence="1">GVMAG-M-3300020192-26</strain>
    </source>
</reference>
<name>A0A6C0C769_9ZZZZ</name>
<evidence type="ECO:0000313" key="1">
    <source>
        <dbReference type="EMBL" id="QHT00566.1"/>
    </source>
</evidence>